<keyword evidence="7" id="KW-1133">Transmembrane helix</keyword>
<feature type="transmembrane region" description="Helical" evidence="7">
    <location>
        <begin position="34"/>
        <end position="60"/>
    </location>
</feature>
<comment type="catalytic activity">
    <reaction evidence="6">
        <text>a thymidine in DNA + NAD(+) = an N-(ADP-alpha-D-ribosyl)-thymidine in DNA + nicotinamide + H(+)</text>
        <dbReference type="Rhea" id="RHEA:71651"/>
        <dbReference type="Rhea" id="RHEA-COMP:13556"/>
        <dbReference type="Rhea" id="RHEA-COMP:18051"/>
        <dbReference type="ChEBI" id="CHEBI:15378"/>
        <dbReference type="ChEBI" id="CHEBI:17154"/>
        <dbReference type="ChEBI" id="CHEBI:57540"/>
        <dbReference type="ChEBI" id="CHEBI:137386"/>
        <dbReference type="ChEBI" id="CHEBI:191199"/>
    </reaction>
</comment>
<name>A0A085V0F8_PSESX</name>
<accession>A0A085V0F8</accession>
<comment type="caution">
    <text evidence="6">Lacks conserved residue(s) required for the propagation of feature annotation.</text>
</comment>
<dbReference type="Pfam" id="PF14487">
    <property type="entry name" value="DarT"/>
    <property type="match status" value="1"/>
</dbReference>
<evidence type="ECO:0000256" key="6">
    <source>
        <dbReference type="PROSITE-ProRule" id="PRU01362"/>
    </source>
</evidence>
<dbReference type="GO" id="GO:0003677">
    <property type="term" value="F:DNA binding"/>
    <property type="evidence" value="ECO:0007669"/>
    <property type="project" value="UniProtKB-UniRule"/>
</dbReference>
<feature type="binding site" evidence="6">
    <location>
        <begin position="342"/>
        <end position="344"/>
    </location>
    <ligand>
        <name>NAD(+)</name>
        <dbReference type="ChEBI" id="CHEBI:57540"/>
    </ligand>
</feature>
<comment type="caution">
    <text evidence="9">The sequence shown here is derived from an EMBL/GenBank/DDBJ whole genome shotgun (WGS) entry which is preliminary data.</text>
</comment>
<dbReference type="GO" id="GO:0016757">
    <property type="term" value="F:glycosyltransferase activity"/>
    <property type="evidence" value="ECO:0007669"/>
    <property type="project" value="UniProtKB-UniRule"/>
</dbReference>
<evidence type="ECO:0000313" key="9">
    <source>
        <dbReference type="EMBL" id="KFE48921.1"/>
    </source>
</evidence>
<evidence type="ECO:0000256" key="5">
    <source>
        <dbReference type="ARBA" id="ARBA00023125"/>
    </source>
</evidence>
<keyword evidence="3 6" id="KW-0808">Transferase</keyword>
<keyword evidence="7" id="KW-0812">Transmembrane</keyword>
<dbReference type="RefSeq" id="WP_047577138.1">
    <property type="nucleotide sequence ID" value="NZ_JPQT01000119.1"/>
</dbReference>
<evidence type="ECO:0000256" key="1">
    <source>
        <dbReference type="ARBA" id="ARBA00022649"/>
    </source>
</evidence>
<evidence type="ECO:0000256" key="7">
    <source>
        <dbReference type="SAM" id="Phobius"/>
    </source>
</evidence>
<dbReference type="Proteomes" id="UP000028643">
    <property type="component" value="Unassembled WGS sequence"/>
</dbReference>
<keyword evidence="2 6" id="KW-0328">Glycosyltransferase</keyword>
<gene>
    <name evidence="9" type="ORF">IV02_19925</name>
</gene>
<evidence type="ECO:0000313" key="10">
    <source>
        <dbReference type="Proteomes" id="UP000028643"/>
    </source>
</evidence>
<evidence type="ECO:0000256" key="4">
    <source>
        <dbReference type="ARBA" id="ARBA00022695"/>
    </source>
</evidence>
<dbReference type="AlphaFoldDB" id="A0A085V0F8"/>
<reference evidence="9 10" key="1">
    <citation type="submission" date="2014-07" db="EMBL/GenBank/DDBJ databases">
        <title>Draft Genome Sequences of Environmental Pseudomonas syringae strains.</title>
        <authorList>
            <person name="Baltrus D.A."/>
            <person name="Berge O."/>
            <person name="Morris C."/>
        </authorList>
    </citation>
    <scope>NUCLEOTIDE SEQUENCE [LARGE SCALE GENOMIC DNA]</scope>
    <source>
        <strain evidence="9 10">CEB003</strain>
    </source>
</reference>
<organism evidence="9 10">
    <name type="scientific">Pseudomonas syringae</name>
    <dbReference type="NCBI Taxonomy" id="317"/>
    <lineage>
        <taxon>Bacteria</taxon>
        <taxon>Pseudomonadati</taxon>
        <taxon>Pseudomonadota</taxon>
        <taxon>Gammaproteobacteria</taxon>
        <taxon>Pseudomonadales</taxon>
        <taxon>Pseudomonadaceae</taxon>
        <taxon>Pseudomonas</taxon>
    </lineage>
</organism>
<feature type="transmembrane region" description="Helical" evidence="7">
    <location>
        <begin position="6"/>
        <end position="22"/>
    </location>
</feature>
<comment type="similarity">
    <text evidence="6">Belongs to the DarT ADP-ribosyltransferase family.</text>
</comment>
<evidence type="ECO:0000256" key="2">
    <source>
        <dbReference type="ARBA" id="ARBA00022676"/>
    </source>
</evidence>
<dbReference type="EMBL" id="JPQT01000119">
    <property type="protein sequence ID" value="KFE48921.1"/>
    <property type="molecule type" value="Genomic_DNA"/>
</dbReference>
<keyword evidence="4 6" id="KW-0548">Nucleotidyltransferase</keyword>
<proteinExistence type="inferred from homology"/>
<dbReference type="PROSITE" id="PS52018">
    <property type="entry name" value="DART"/>
    <property type="match status" value="1"/>
</dbReference>
<protein>
    <recommendedName>
        <fullName evidence="8">DarT domain-containing protein</fullName>
    </recommendedName>
</protein>
<feature type="active site" evidence="6">
    <location>
        <position position="479"/>
    </location>
</feature>
<dbReference type="InterPro" id="IPR029494">
    <property type="entry name" value="DarT"/>
</dbReference>
<evidence type="ECO:0000256" key="3">
    <source>
        <dbReference type="ARBA" id="ARBA00022679"/>
    </source>
</evidence>
<dbReference type="PATRIC" id="fig|317.174.peg.4075"/>
<dbReference type="GO" id="GO:0016779">
    <property type="term" value="F:nucleotidyltransferase activity"/>
    <property type="evidence" value="ECO:0007669"/>
    <property type="project" value="UniProtKB-UniRule"/>
</dbReference>
<feature type="active site" description="Proton acceptor" evidence="6">
    <location>
        <position position="377"/>
    </location>
</feature>
<feature type="binding site" evidence="6">
    <location>
        <position position="377"/>
    </location>
    <ligand>
        <name>NAD(+)</name>
        <dbReference type="ChEBI" id="CHEBI:57540"/>
    </ligand>
</feature>
<sequence length="537" mass="59747">MTILYFQIVIIFTLYIASLLGKKSLVVACAAWTLFTLATVFFSGLILLQLITIWTCYAFFKPAGRNTETARPSKIESGETTVLSPLQPVSSAGRPVSKLFEIPPPVGAVQRKLDSVNNALTSFTDSVSLRMTVNSATQALQHTVFTEKLGIEHALQRAQTALKLRAWREERGEEDWAHFQEAHARFSKLLKPPTDVAVAKPSPGWQFPDFTIAPGPDDADLTNTLAIAAKIRTLQSERDDFLRDMVRQIWNNEPLRIALLDELNKVGGAQTWDSLCRIAAEKNKSSARLSFGALLRTITTQATGSLPPESAIDEALTPRSILTSAAEIEARVKALELPYLVHFTRVENLPSIMQHGLCSITTLTEADVGFTANDRLRLEGRPDAVCLSVSYPNEKMFAHYRWKAPEQAWVVLVIDRSVLWTLNVAFCNHNAADHRIRQQPLDDLKTVSAFDNLFNPVQGLPSREESKLLAFDPTDVQAEVLAFDTVSPDLIKGVVFSDASSQHNFRHCIGDRRNLVNSEGRGFLGARSYARKRGWTY</sequence>
<evidence type="ECO:0000259" key="8">
    <source>
        <dbReference type="PROSITE" id="PS52018"/>
    </source>
</evidence>
<keyword evidence="1 6" id="KW-1277">Toxin-antitoxin system</keyword>
<feature type="domain" description="DarT" evidence="8">
    <location>
        <begin position="338"/>
        <end position="523"/>
    </location>
</feature>
<keyword evidence="7" id="KW-0472">Membrane</keyword>
<keyword evidence="5 6" id="KW-0238">DNA-binding</keyword>